<dbReference type="AlphaFoldDB" id="A0A926HYD8"/>
<dbReference type="InterPro" id="IPR051788">
    <property type="entry name" value="MFS_Transporter"/>
</dbReference>
<dbReference type="SUPFAM" id="SSF103473">
    <property type="entry name" value="MFS general substrate transporter"/>
    <property type="match status" value="1"/>
</dbReference>
<feature type="transmembrane region" description="Helical" evidence="7">
    <location>
        <begin position="369"/>
        <end position="388"/>
    </location>
</feature>
<sequence length="400" mass="42608">MTFTFKHTKFACYCGYIVSAVINNFTPLLFIIFQTDFGITMGQLSFLITLNFGVQMTVDFLGAHFADKIGYKISVVAANVFAAGGLILMGTLPFLMNPFAGLVIAVVTYAVGSGLLEVLVSPIVEALPTDGKAASMSLLHSFYCWGHVAVVLLTTLYFSIFGTKNWTVICVIWAILPIFTALLYSQVPINSFTNEENKIPIRKLFGMKIFWLFLILMLCSGAAEQGMAQWASLFAESALGVSKTVGDLFGPCMFAITMGISRVVYGKAAAKLNLANYILTCAGLCIASYLLVSLSPNSVLSLIGCALCGFSVGVMWPGVLSLAAGRCPQGGTALFALLALAGDVGCFTGPNTAAAISEKFTIGGSALKAGLLGCVIFPVAMILCTLLLKVMKDRKEKNHE</sequence>
<keyword evidence="9" id="KW-1185">Reference proteome</keyword>
<organism evidence="8 9">
    <name type="scientific">Congzhengia minquanensis</name>
    <dbReference type="NCBI Taxonomy" id="2763657"/>
    <lineage>
        <taxon>Bacteria</taxon>
        <taxon>Bacillati</taxon>
        <taxon>Bacillota</taxon>
        <taxon>Clostridia</taxon>
        <taxon>Eubacteriales</taxon>
        <taxon>Oscillospiraceae</taxon>
        <taxon>Congzhengia</taxon>
    </lineage>
</organism>
<comment type="caution">
    <text evidence="8">The sequence shown here is derived from an EMBL/GenBank/DDBJ whole genome shotgun (WGS) entry which is preliminary data.</text>
</comment>
<dbReference type="GO" id="GO:0022857">
    <property type="term" value="F:transmembrane transporter activity"/>
    <property type="evidence" value="ECO:0007669"/>
    <property type="project" value="InterPro"/>
</dbReference>
<keyword evidence="6 7" id="KW-0472">Membrane</keyword>
<dbReference type="EMBL" id="JACRSU010000001">
    <property type="protein sequence ID" value="MBC8540035.1"/>
    <property type="molecule type" value="Genomic_DNA"/>
</dbReference>
<evidence type="ECO:0000256" key="1">
    <source>
        <dbReference type="ARBA" id="ARBA00004651"/>
    </source>
</evidence>
<feature type="transmembrane region" description="Helical" evidence="7">
    <location>
        <begin position="274"/>
        <end position="292"/>
    </location>
</feature>
<feature type="transmembrane region" description="Helical" evidence="7">
    <location>
        <begin position="39"/>
        <end position="61"/>
    </location>
</feature>
<keyword evidence="5 7" id="KW-1133">Transmembrane helix</keyword>
<keyword evidence="4 7" id="KW-0812">Transmembrane</keyword>
<dbReference type="Proteomes" id="UP000611762">
    <property type="component" value="Unassembled WGS sequence"/>
</dbReference>
<proteinExistence type="inferred from homology"/>
<evidence type="ECO:0000256" key="4">
    <source>
        <dbReference type="ARBA" id="ARBA00022692"/>
    </source>
</evidence>
<dbReference type="Gene3D" id="1.20.1250.20">
    <property type="entry name" value="MFS general substrate transporter like domains"/>
    <property type="match status" value="2"/>
</dbReference>
<accession>A0A926HYD8</accession>
<evidence type="ECO:0000313" key="9">
    <source>
        <dbReference type="Proteomes" id="UP000611762"/>
    </source>
</evidence>
<feature type="transmembrane region" description="Helical" evidence="7">
    <location>
        <begin position="166"/>
        <end position="184"/>
    </location>
</feature>
<name>A0A926HYD8_9FIRM</name>
<evidence type="ECO:0000256" key="3">
    <source>
        <dbReference type="ARBA" id="ARBA00022448"/>
    </source>
</evidence>
<dbReference type="RefSeq" id="WP_249311171.1">
    <property type="nucleotide sequence ID" value="NZ_JACRSU010000001.1"/>
</dbReference>
<feature type="transmembrane region" description="Helical" evidence="7">
    <location>
        <begin position="102"/>
        <end position="121"/>
    </location>
</feature>
<comment type="subcellular location">
    <subcellularLocation>
        <location evidence="1">Cell membrane</location>
        <topology evidence="1">Multi-pass membrane protein</topology>
    </subcellularLocation>
</comment>
<evidence type="ECO:0000256" key="6">
    <source>
        <dbReference type="ARBA" id="ARBA00023136"/>
    </source>
</evidence>
<protein>
    <submittedName>
        <fullName evidence="8">MFS transporter</fullName>
    </submittedName>
</protein>
<feature type="transmembrane region" description="Helical" evidence="7">
    <location>
        <begin position="248"/>
        <end position="265"/>
    </location>
</feature>
<feature type="transmembrane region" description="Helical" evidence="7">
    <location>
        <begin position="142"/>
        <end position="160"/>
    </location>
</feature>
<dbReference type="InterPro" id="IPR011701">
    <property type="entry name" value="MFS"/>
</dbReference>
<feature type="transmembrane region" description="Helical" evidence="7">
    <location>
        <begin position="334"/>
        <end position="357"/>
    </location>
</feature>
<feature type="transmembrane region" description="Helical" evidence="7">
    <location>
        <begin position="298"/>
        <end position="322"/>
    </location>
</feature>
<comment type="similarity">
    <text evidence="2">Belongs to the major facilitator superfamily.</text>
</comment>
<evidence type="ECO:0000256" key="2">
    <source>
        <dbReference type="ARBA" id="ARBA00008335"/>
    </source>
</evidence>
<feature type="transmembrane region" description="Helical" evidence="7">
    <location>
        <begin position="73"/>
        <end position="96"/>
    </location>
</feature>
<reference evidence="8" key="1">
    <citation type="submission" date="2020-08" db="EMBL/GenBank/DDBJ databases">
        <title>Genome public.</title>
        <authorList>
            <person name="Liu C."/>
            <person name="Sun Q."/>
        </authorList>
    </citation>
    <scope>NUCLEOTIDE SEQUENCE</scope>
    <source>
        <strain evidence="8">H8</strain>
    </source>
</reference>
<keyword evidence="3" id="KW-0813">Transport</keyword>
<feature type="transmembrane region" description="Helical" evidence="7">
    <location>
        <begin position="12"/>
        <end position="33"/>
    </location>
</feature>
<dbReference type="Pfam" id="PF07690">
    <property type="entry name" value="MFS_1"/>
    <property type="match status" value="1"/>
</dbReference>
<dbReference type="PANTHER" id="PTHR23514:SF3">
    <property type="entry name" value="BYPASS OF STOP CODON PROTEIN 6"/>
    <property type="match status" value="1"/>
</dbReference>
<dbReference type="PANTHER" id="PTHR23514">
    <property type="entry name" value="BYPASS OF STOP CODON PROTEIN 6"/>
    <property type="match status" value="1"/>
</dbReference>
<dbReference type="InterPro" id="IPR036259">
    <property type="entry name" value="MFS_trans_sf"/>
</dbReference>
<gene>
    <name evidence="8" type="ORF">H8698_03465</name>
</gene>
<feature type="transmembrane region" description="Helical" evidence="7">
    <location>
        <begin position="205"/>
        <end position="228"/>
    </location>
</feature>
<evidence type="ECO:0000256" key="5">
    <source>
        <dbReference type="ARBA" id="ARBA00022989"/>
    </source>
</evidence>
<evidence type="ECO:0000256" key="7">
    <source>
        <dbReference type="SAM" id="Phobius"/>
    </source>
</evidence>
<dbReference type="GO" id="GO:0005886">
    <property type="term" value="C:plasma membrane"/>
    <property type="evidence" value="ECO:0007669"/>
    <property type="project" value="UniProtKB-SubCell"/>
</dbReference>
<evidence type="ECO:0000313" key="8">
    <source>
        <dbReference type="EMBL" id="MBC8540035.1"/>
    </source>
</evidence>